<accession>A0AA97CV45</accession>
<gene>
    <name evidence="5" type="ORF">MP11Mi_20470</name>
</gene>
<keyword evidence="1" id="KW-0285">Flavoprotein</keyword>
<dbReference type="InterPro" id="IPR010031">
    <property type="entry name" value="FAD_lactone_oxidase-like"/>
</dbReference>
<dbReference type="InterPro" id="IPR016164">
    <property type="entry name" value="FAD-linked_Oxase-like_C"/>
</dbReference>
<proteinExistence type="predicted"/>
<dbReference type="InterPro" id="IPR007173">
    <property type="entry name" value="ALO_C"/>
</dbReference>
<reference evidence="5" key="1">
    <citation type="submission" date="2023-06" db="EMBL/GenBank/DDBJ databases">
        <title>Gordonia sp. nov. and Pseudochrobactrum sp. nov., two species isolated from the burying beetle Nicrophorus vespilloides.</title>
        <authorList>
            <person name="Poehlein A."/>
            <person name="Guzman J."/>
            <person name="Daniel R."/>
            <person name="Vilcinskas A."/>
        </authorList>
    </citation>
    <scope>NUCLEOTIDE SEQUENCE</scope>
    <source>
        <strain evidence="5">MP11Mi</strain>
    </source>
</reference>
<dbReference type="EMBL" id="CP128986">
    <property type="protein sequence ID" value="WOC12951.1"/>
    <property type="molecule type" value="Genomic_DNA"/>
</dbReference>
<dbReference type="GO" id="GO:0080049">
    <property type="term" value="F:L-gulono-1,4-lactone dehydrogenase activity"/>
    <property type="evidence" value="ECO:0007669"/>
    <property type="project" value="TreeGrafter"/>
</dbReference>
<dbReference type="SUPFAM" id="SSF55103">
    <property type="entry name" value="FAD-linked oxidases, C-terminal domain"/>
    <property type="match status" value="1"/>
</dbReference>
<evidence type="ECO:0000259" key="4">
    <source>
        <dbReference type="PROSITE" id="PS51387"/>
    </source>
</evidence>
<dbReference type="Gene3D" id="3.30.465.10">
    <property type="match status" value="1"/>
</dbReference>
<evidence type="ECO:0000256" key="2">
    <source>
        <dbReference type="ARBA" id="ARBA00022827"/>
    </source>
</evidence>
<dbReference type="GO" id="GO:0003885">
    <property type="term" value="F:D-arabinono-1,4-lactone oxidase activity"/>
    <property type="evidence" value="ECO:0007669"/>
    <property type="project" value="InterPro"/>
</dbReference>
<dbReference type="InterPro" id="IPR006094">
    <property type="entry name" value="Oxid_FAD_bind_N"/>
</dbReference>
<dbReference type="GO" id="GO:0016020">
    <property type="term" value="C:membrane"/>
    <property type="evidence" value="ECO:0007669"/>
    <property type="project" value="InterPro"/>
</dbReference>
<dbReference type="InterPro" id="IPR036318">
    <property type="entry name" value="FAD-bd_PCMH-like_sf"/>
</dbReference>
<evidence type="ECO:0000256" key="1">
    <source>
        <dbReference type="ARBA" id="ARBA00022630"/>
    </source>
</evidence>
<dbReference type="PROSITE" id="PS51387">
    <property type="entry name" value="FAD_PCMH"/>
    <property type="match status" value="1"/>
</dbReference>
<dbReference type="PIRSF" id="PIRSF000136">
    <property type="entry name" value="LGO_GLO"/>
    <property type="match status" value="1"/>
</dbReference>
<dbReference type="InterPro" id="IPR016169">
    <property type="entry name" value="FAD-bd_PCMH_sub2"/>
</dbReference>
<dbReference type="InterPro" id="IPR016167">
    <property type="entry name" value="FAD-bd_PCMH_sub1"/>
</dbReference>
<dbReference type="EC" id="1.1.2.-" evidence="5"/>
<dbReference type="Gene3D" id="1.10.45.10">
    <property type="entry name" value="Vanillyl-alcohol Oxidase, Chain A, domain 4"/>
    <property type="match status" value="1"/>
</dbReference>
<dbReference type="InterPro" id="IPR016166">
    <property type="entry name" value="FAD-bd_PCMH"/>
</dbReference>
<organism evidence="5">
    <name type="scientific">Gordonia sp. MP11Mi</name>
    <dbReference type="NCBI Taxonomy" id="3022769"/>
    <lineage>
        <taxon>Bacteria</taxon>
        <taxon>Bacillati</taxon>
        <taxon>Actinomycetota</taxon>
        <taxon>Actinomycetes</taxon>
        <taxon>Mycobacteriales</taxon>
        <taxon>Gordoniaceae</taxon>
        <taxon>Gordonia</taxon>
    </lineage>
</organism>
<feature type="domain" description="FAD-binding PCMH-type" evidence="4">
    <location>
        <begin position="15"/>
        <end position="183"/>
    </location>
</feature>
<dbReference type="NCBIfam" id="TIGR01679">
    <property type="entry name" value="bact_FAD_ox"/>
    <property type="match status" value="1"/>
</dbReference>
<keyword evidence="2" id="KW-0274">FAD</keyword>
<name>A0AA97CV45_9ACTN</name>
<sequence>MLPVTGTWTNWGGTVSYTPAEVVVPRTVDELADAVRGAAGRGDTVKPVGAGHSFTPIAVAPGVQMNLSKLRGVRAVDLDRKRVTLAAGTHLHEIPGILEPLGLAMENLGDIDRQTIAGATSTGTHGTGGRFGGISTQIRGIQLVDGMGTIRDIGEDDPDLKAAALGLGALGVLTEVTLQCVDAFAVRAVEGPANVDEVVDGFLDRVAEFDHYEFYWFPHTNATLTKSNSRLPADTPSDGPSPLRRYIDDELLANRTLGALTAAGSRVPRLVPAFNRVVGGALSARTFTDRSDKVFVSDRDVRFREMEYAIPLAEVPDTLREVRSAIEGRHRVSFPIEVRAAAADDLMLSTASGRAAGYIAVHRFHRDDLASVQDYFRDIETIMTAHGGRPHWGKMHTREAAYFREVYPQFDAFLAVRERFDPQRVFTNPYLETVLGA</sequence>
<dbReference type="AlphaFoldDB" id="A0AA97CV45"/>
<dbReference type="Gene3D" id="3.30.43.10">
    <property type="entry name" value="Uridine Diphospho-n-acetylenolpyruvylglucosamine Reductase, domain 2"/>
    <property type="match status" value="1"/>
</dbReference>
<evidence type="ECO:0000256" key="3">
    <source>
        <dbReference type="ARBA" id="ARBA00023002"/>
    </source>
</evidence>
<keyword evidence="3 5" id="KW-0560">Oxidoreductase</keyword>
<dbReference type="PANTHER" id="PTHR43762">
    <property type="entry name" value="L-GULONOLACTONE OXIDASE"/>
    <property type="match status" value="1"/>
</dbReference>
<dbReference type="Pfam" id="PF01565">
    <property type="entry name" value="FAD_binding_4"/>
    <property type="match status" value="1"/>
</dbReference>
<dbReference type="InterPro" id="IPR016171">
    <property type="entry name" value="Vanillyl_alc_oxidase_C-sub2"/>
</dbReference>
<dbReference type="Pfam" id="PF04030">
    <property type="entry name" value="ALO"/>
    <property type="match status" value="1"/>
</dbReference>
<dbReference type="Gene3D" id="3.30.70.2520">
    <property type="match status" value="1"/>
</dbReference>
<dbReference type="PANTHER" id="PTHR43762:SF1">
    <property type="entry name" value="D-ARABINONO-1,4-LACTONE OXIDASE"/>
    <property type="match status" value="1"/>
</dbReference>
<dbReference type="SUPFAM" id="SSF56176">
    <property type="entry name" value="FAD-binding/transporter-associated domain-like"/>
    <property type="match status" value="1"/>
</dbReference>
<protein>
    <submittedName>
        <fullName evidence="5">L-gulono-1,4-lactone dehydrogenase</fullName>
        <ecNumber evidence="5">1.1.2.-</ecNumber>
    </submittedName>
</protein>
<evidence type="ECO:0000313" key="5">
    <source>
        <dbReference type="EMBL" id="WOC12951.1"/>
    </source>
</evidence>
<dbReference type="GO" id="GO:0071949">
    <property type="term" value="F:FAD binding"/>
    <property type="evidence" value="ECO:0007669"/>
    <property type="project" value="InterPro"/>
</dbReference>